<dbReference type="PANTHER" id="PTHR11822:SF21">
    <property type="entry name" value="ISOCITRATE DEHYDROGENASE [NADP], MITOCHONDRIAL"/>
    <property type="match status" value="1"/>
</dbReference>
<gene>
    <name evidence="12" type="ORF">CVLEPA_LOCUS13190</name>
</gene>
<evidence type="ECO:0000256" key="8">
    <source>
        <dbReference type="ARBA" id="ARBA00023002"/>
    </source>
</evidence>
<dbReference type="SUPFAM" id="SSF53659">
    <property type="entry name" value="Isocitrate/Isopropylmalate dehydrogenase-like"/>
    <property type="match status" value="1"/>
</dbReference>
<dbReference type="InterPro" id="IPR004790">
    <property type="entry name" value="Isocitrate_DH_NADP"/>
</dbReference>
<keyword evidence="8 10" id="KW-0560">Oxidoreductase</keyword>
<reference evidence="12 13" key="1">
    <citation type="submission" date="2024-02" db="EMBL/GenBank/DDBJ databases">
        <authorList>
            <person name="Daric V."/>
            <person name="Darras S."/>
        </authorList>
    </citation>
    <scope>NUCLEOTIDE SEQUENCE [LARGE SCALE GENOMIC DNA]</scope>
</reference>
<keyword evidence="6 10" id="KW-0460">Magnesium</keyword>
<evidence type="ECO:0000313" key="13">
    <source>
        <dbReference type="Proteomes" id="UP001642483"/>
    </source>
</evidence>
<evidence type="ECO:0000256" key="9">
    <source>
        <dbReference type="ARBA" id="ARBA00023211"/>
    </source>
</evidence>
<dbReference type="Gene3D" id="3.40.718.10">
    <property type="entry name" value="Isopropylmalate Dehydrogenase"/>
    <property type="match status" value="1"/>
</dbReference>
<dbReference type="EC" id="1.1.1.42" evidence="10"/>
<proteinExistence type="inferred from homology"/>
<dbReference type="EMBL" id="CAWYQH010000090">
    <property type="protein sequence ID" value="CAK8682534.1"/>
    <property type="molecule type" value="Genomic_DNA"/>
</dbReference>
<evidence type="ECO:0000313" key="12">
    <source>
        <dbReference type="EMBL" id="CAK8682534.1"/>
    </source>
</evidence>
<keyword evidence="3" id="KW-0329">Glyoxylate bypass</keyword>
<dbReference type="NCBIfam" id="NF006156">
    <property type="entry name" value="PRK08299.1"/>
    <property type="match status" value="1"/>
</dbReference>
<dbReference type="Pfam" id="PF00180">
    <property type="entry name" value="Iso_dh"/>
    <property type="match status" value="1"/>
</dbReference>
<comment type="catalytic activity">
    <reaction evidence="10">
        <text>D-threo-isocitrate + NADP(+) = 2-oxoglutarate + CO2 + NADPH</text>
        <dbReference type="Rhea" id="RHEA:19629"/>
        <dbReference type="ChEBI" id="CHEBI:15562"/>
        <dbReference type="ChEBI" id="CHEBI:16526"/>
        <dbReference type="ChEBI" id="CHEBI:16810"/>
        <dbReference type="ChEBI" id="CHEBI:57783"/>
        <dbReference type="ChEBI" id="CHEBI:58349"/>
        <dbReference type="EC" id="1.1.1.42"/>
    </reaction>
</comment>
<comment type="caution">
    <text evidence="12">The sequence shown here is derived from an EMBL/GenBank/DDBJ whole genome shotgun (WGS) entry which is preliminary data.</text>
</comment>
<accession>A0ABP0FVH7</accession>
<evidence type="ECO:0000256" key="7">
    <source>
        <dbReference type="ARBA" id="ARBA00022857"/>
    </source>
</evidence>
<dbReference type="PANTHER" id="PTHR11822">
    <property type="entry name" value="NADP-SPECIFIC ISOCITRATE DEHYDROGENASE"/>
    <property type="match status" value="1"/>
</dbReference>
<keyword evidence="5 10" id="KW-0479">Metal-binding</keyword>
<evidence type="ECO:0000256" key="3">
    <source>
        <dbReference type="ARBA" id="ARBA00022435"/>
    </source>
</evidence>
<evidence type="ECO:0000256" key="2">
    <source>
        <dbReference type="ARBA" id="ARBA00007769"/>
    </source>
</evidence>
<keyword evidence="7 10" id="KW-0521">NADP</keyword>
<keyword evidence="9 10" id="KW-0464">Manganese</keyword>
<comment type="cofactor">
    <cofactor evidence="1">
        <name>Mn(2+)</name>
        <dbReference type="ChEBI" id="CHEBI:29035"/>
    </cofactor>
</comment>
<dbReference type="InterPro" id="IPR024084">
    <property type="entry name" value="IsoPropMal-DH-like_dom"/>
</dbReference>
<organism evidence="12 13">
    <name type="scientific">Clavelina lepadiformis</name>
    <name type="common">Light-bulb sea squirt</name>
    <name type="synonym">Ascidia lepadiformis</name>
    <dbReference type="NCBI Taxonomy" id="159417"/>
    <lineage>
        <taxon>Eukaryota</taxon>
        <taxon>Metazoa</taxon>
        <taxon>Chordata</taxon>
        <taxon>Tunicata</taxon>
        <taxon>Ascidiacea</taxon>
        <taxon>Aplousobranchia</taxon>
        <taxon>Clavelinidae</taxon>
        <taxon>Clavelina</taxon>
    </lineage>
</organism>
<evidence type="ECO:0000256" key="1">
    <source>
        <dbReference type="ARBA" id="ARBA00001936"/>
    </source>
</evidence>
<comment type="similarity">
    <text evidence="2 10">Belongs to the isocitrate and isopropylmalate dehydrogenases family.</text>
</comment>
<dbReference type="Proteomes" id="UP001642483">
    <property type="component" value="Unassembled WGS sequence"/>
</dbReference>
<comment type="cofactor">
    <cofactor evidence="10">
        <name>Mg(2+)</name>
        <dbReference type="ChEBI" id="CHEBI:18420"/>
    </cofactor>
    <cofactor evidence="10">
        <name>Mn(2+)</name>
        <dbReference type="ChEBI" id="CHEBI:29035"/>
    </cofactor>
    <text evidence="10">Binds 1 Mg(2+) or Mn(2+) ion per subunit.</text>
</comment>
<keyword evidence="13" id="KW-1185">Reference proteome</keyword>
<evidence type="ECO:0000256" key="10">
    <source>
        <dbReference type="PIRNR" id="PIRNR000108"/>
    </source>
</evidence>
<dbReference type="PROSITE" id="PS00470">
    <property type="entry name" value="IDH_IMDH"/>
    <property type="match status" value="1"/>
</dbReference>
<evidence type="ECO:0000256" key="6">
    <source>
        <dbReference type="ARBA" id="ARBA00022842"/>
    </source>
</evidence>
<feature type="domain" description="Isopropylmalate dehydrogenase-like" evidence="11">
    <location>
        <begin position="8"/>
        <end position="399"/>
    </location>
</feature>
<dbReference type="SMART" id="SM01329">
    <property type="entry name" value="Iso_dh"/>
    <property type="match status" value="1"/>
</dbReference>
<evidence type="ECO:0000256" key="4">
    <source>
        <dbReference type="ARBA" id="ARBA00022532"/>
    </source>
</evidence>
<name>A0ABP0FVH7_CLALP</name>
<dbReference type="PIRSF" id="PIRSF000108">
    <property type="entry name" value="IDH_NADP"/>
    <property type="match status" value="1"/>
</dbReference>
<evidence type="ECO:0000259" key="11">
    <source>
        <dbReference type="SMART" id="SM01329"/>
    </source>
</evidence>
<keyword evidence="4 10" id="KW-0816">Tricarboxylic acid cycle</keyword>
<evidence type="ECO:0000256" key="5">
    <source>
        <dbReference type="ARBA" id="ARBA00022723"/>
    </source>
</evidence>
<sequence>MGKINGGTVVEMKGDEMTRIIWEIIKDKLIFPYVDLDIKCYDLSIQYRDETDDKVTVEAAEAVKKYKVGIKCATITPDENRVEEFKLKKMWKSPNGTIRNILGGTVFREAIICENIPRLVTTWKKSIVIGRHAHGDQYKATDFVVPGPGEVTIKYKADNGEVLELPVFTFKDGGGVAMAMYNTDKSIEDFAHSCLKFALQKGWPLYLSTKNTILKKYDGRFKDIFQDVYERKYKSSYEKAGIWYEHRLIDDMVAYALKSEGGFVWACKNYDGDVQSDSVAQGYGSLGMMTSVLVCPDGETVEAEAAHGTVTRHYRQHQQGKETSTNPIASIFAWTRGLLHRAKIDSNEELGKFAAALESVCVDTIQAGFMTKDLAICIKGLANVTRSDYLNTHEFMDKLAENLALKMNKSQL</sequence>
<dbReference type="InterPro" id="IPR019818">
    <property type="entry name" value="IsoCit/isopropylmalate_DH_CS"/>
</dbReference>
<protein>
    <recommendedName>
        <fullName evidence="10">Isocitrate dehydrogenase [NADP]</fullName>
        <ecNumber evidence="10">1.1.1.42</ecNumber>
    </recommendedName>
</protein>
<dbReference type="NCBIfam" id="TIGR00127">
    <property type="entry name" value="nadp_idh_euk"/>
    <property type="match status" value="1"/>
</dbReference>